<comment type="caution">
    <text evidence="3">The sequence shown here is derived from an EMBL/GenBank/DDBJ whole genome shotgun (WGS) entry which is preliminary data.</text>
</comment>
<evidence type="ECO:0000256" key="1">
    <source>
        <dbReference type="SAM" id="MobiDB-lite"/>
    </source>
</evidence>
<dbReference type="Pfam" id="PF02033">
    <property type="entry name" value="RBFA"/>
    <property type="match status" value="1"/>
</dbReference>
<reference evidence="3" key="2">
    <citation type="submission" date="2021-05" db="EMBL/GenBank/DDBJ databases">
        <authorList>
            <person name="Pain A."/>
        </authorList>
    </citation>
    <scope>NUCLEOTIDE SEQUENCE</scope>
    <source>
        <strain evidence="3">1802A</strain>
    </source>
</reference>
<sequence>MILLYISILLPICTAFRVCSAPCPSRGGRFALSISRYEIYRLRRQKEILDAMNYILERRDKLRIGRNIDPIIIESIHIVEVELNSDCSHARLKVCIAGDSFQQRQGFSWLEKNSKMLRYRLAQMLNHRKNVPTLSFHSHNLVQQAEVLVKMNERMMSKELQSNPPEESDDDEPPGDDYAKLLLV</sequence>
<protein>
    <submittedName>
        <fullName evidence="3">Ribosome-binding factor A, related</fullName>
    </submittedName>
</protein>
<proteinExistence type="predicted"/>
<keyword evidence="2" id="KW-0732">Signal</keyword>
<dbReference type="InterPro" id="IPR015946">
    <property type="entry name" value="KH_dom-like_a/b"/>
</dbReference>
<dbReference type="Gene3D" id="3.30.300.20">
    <property type="match status" value="1"/>
</dbReference>
<feature type="signal peptide" evidence="2">
    <location>
        <begin position="1"/>
        <end position="15"/>
    </location>
</feature>
<dbReference type="InterPro" id="IPR023799">
    <property type="entry name" value="RbfA_dom_sf"/>
</dbReference>
<accession>A0AAD9LJP0</accession>
<evidence type="ECO:0000256" key="2">
    <source>
        <dbReference type="SAM" id="SignalP"/>
    </source>
</evidence>
<dbReference type="GO" id="GO:0006364">
    <property type="term" value="P:rRNA processing"/>
    <property type="evidence" value="ECO:0007669"/>
    <property type="project" value="InterPro"/>
</dbReference>
<organism evidence="3 4">
    <name type="scientific">Babesia divergens</name>
    <dbReference type="NCBI Taxonomy" id="32595"/>
    <lineage>
        <taxon>Eukaryota</taxon>
        <taxon>Sar</taxon>
        <taxon>Alveolata</taxon>
        <taxon>Apicomplexa</taxon>
        <taxon>Aconoidasida</taxon>
        <taxon>Piroplasmida</taxon>
        <taxon>Babesiidae</taxon>
        <taxon>Babesia</taxon>
    </lineage>
</organism>
<dbReference type="AlphaFoldDB" id="A0AAD9LJP0"/>
<feature type="chain" id="PRO_5042247013" evidence="2">
    <location>
        <begin position="16"/>
        <end position="184"/>
    </location>
</feature>
<reference evidence="3" key="1">
    <citation type="journal article" date="2014" name="Nucleic Acids Res.">
        <title>The evolutionary dynamics of variant antigen genes in Babesia reveal a history of genomic innovation underlying host-parasite interaction.</title>
        <authorList>
            <person name="Jackson A.P."/>
            <person name="Otto T.D."/>
            <person name="Darby A."/>
            <person name="Ramaprasad A."/>
            <person name="Xia D."/>
            <person name="Echaide I.E."/>
            <person name="Farber M."/>
            <person name="Gahlot S."/>
            <person name="Gamble J."/>
            <person name="Gupta D."/>
            <person name="Gupta Y."/>
            <person name="Jackson L."/>
            <person name="Malandrin L."/>
            <person name="Malas T.B."/>
            <person name="Moussa E."/>
            <person name="Nair M."/>
            <person name="Reid A.J."/>
            <person name="Sanders M."/>
            <person name="Sharma J."/>
            <person name="Tracey A."/>
            <person name="Quail M.A."/>
            <person name="Weir W."/>
            <person name="Wastling J.M."/>
            <person name="Hall N."/>
            <person name="Willadsen P."/>
            <person name="Lingelbach K."/>
            <person name="Shiels B."/>
            <person name="Tait A."/>
            <person name="Berriman M."/>
            <person name="Allred D.R."/>
            <person name="Pain A."/>
        </authorList>
    </citation>
    <scope>NUCLEOTIDE SEQUENCE</scope>
    <source>
        <strain evidence="3">1802A</strain>
    </source>
</reference>
<gene>
    <name evidence="3" type="ORF">X943_003623</name>
</gene>
<feature type="compositionally biased region" description="Acidic residues" evidence="1">
    <location>
        <begin position="166"/>
        <end position="175"/>
    </location>
</feature>
<evidence type="ECO:0000313" key="3">
    <source>
        <dbReference type="EMBL" id="KAK1938706.1"/>
    </source>
</evidence>
<dbReference type="EMBL" id="JAHBMH010000024">
    <property type="protein sequence ID" value="KAK1938706.1"/>
    <property type="molecule type" value="Genomic_DNA"/>
</dbReference>
<dbReference type="InterPro" id="IPR000238">
    <property type="entry name" value="RbfA"/>
</dbReference>
<evidence type="ECO:0000313" key="4">
    <source>
        <dbReference type="Proteomes" id="UP001195914"/>
    </source>
</evidence>
<keyword evidence="4" id="KW-1185">Reference proteome</keyword>
<dbReference type="Proteomes" id="UP001195914">
    <property type="component" value="Unassembled WGS sequence"/>
</dbReference>
<feature type="region of interest" description="Disordered" evidence="1">
    <location>
        <begin position="157"/>
        <end position="179"/>
    </location>
</feature>
<name>A0AAD9LJP0_BABDI</name>
<dbReference type="SUPFAM" id="SSF89919">
    <property type="entry name" value="Ribosome-binding factor A, RbfA"/>
    <property type="match status" value="1"/>
</dbReference>